<feature type="compositionally biased region" description="Basic and acidic residues" evidence="1">
    <location>
        <begin position="1053"/>
        <end position="1066"/>
    </location>
</feature>
<feature type="compositionally biased region" description="Low complexity" evidence="1">
    <location>
        <begin position="1324"/>
        <end position="1343"/>
    </location>
</feature>
<protein>
    <submittedName>
        <fullName evidence="2">Uncharacterized protein</fullName>
    </submittedName>
</protein>
<feature type="compositionally biased region" description="Polar residues" evidence="1">
    <location>
        <begin position="579"/>
        <end position="591"/>
    </location>
</feature>
<name>A0A9P0XJE2_PIEBR</name>
<feature type="region of interest" description="Disordered" evidence="1">
    <location>
        <begin position="714"/>
        <end position="829"/>
    </location>
</feature>
<feature type="region of interest" description="Disordered" evidence="1">
    <location>
        <begin position="571"/>
        <end position="591"/>
    </location>
</feature>
<feature type="region of interest" description="Disordered" evidence="1">
    <location>
        <begin position="866"/>
        <end position="1003"/>
    </location>
</feature>
<organism evidence="2 3">
    <name type="scientific">Pieris brassicae</name>
    <name type="common">White butterfly</name>
    <name type="synonym">Large white butterfly</name>
    <dbReference type="NCBI Taxonomy" id="7116"/>
    <lineage>
        <taxon>Eukaryota</taxon>
        <taxon>Metazoa</taxon>
        <taxon>Ecdysozoa</taxon>
        <taxon>Arthropoda</taxon>
        <taxon>Hexapoda</taxon>
        <taxon>Insecta</taxon>
        <taxon>Pterygota</taxon>
        <taxon>Neoptera</taxon>
        <taxon>Endopterygota</taxon>
        <taxon>Lepidoptera</taxon>
        <taxon>Glossata</taxon>
        <taxon>Ditrysia</taxon>
        <taxon>Papilionoidea</taxon>
        <taxon>Pieridae</taxon>
        <taxon>Pierinae</taxon>
        <taxon>Pieris</taxon>
    </lineage>
</organism>
<feature type="compositionally biased region" description="Low complexity" evidence="1">
    <location>
        <begin position="1413"/>
        <end position="1426"/>
    </location>
</feature>
<feature type="region of interest" description="Disordered" evidence="1">
    <location>
        <begin position="87"/>
        <end position="202"/>
    </location>
</feature>
<dbReference type="Proteomes" id="UP001152562">
    <property type="component" value="Unassembled WGS sequence"/>
</dbReference>
<feature type="compositionally biased region" description="Pro residues" evidence="1">
    <location>
        <begin position="1312"/>
        <end position="1323"/>
    </location>
</feature>
<feature type="region of interest" description="Disordered" evidence="1">
    <location>
        <begin position="491"/>
        <end position="530"/>
    </location>
</feature>
<evidence type="ECO:0000313" key="3">
    <source>
        <dbReference type="Proteomes" id="UP001152562"/>
    </source>
</evidence>
<evidence type="ECO:0000256" key="1">
    <source>
        <dbReference type="SAM" id="MobiDB-lite"/>
    </source>
</evidence>
<gene>
    <name evidence="2" type="ORF">PIBRA_LOCUS12934</name>
</gene>
<reference evidence="2" key="1">
    <citation type="submission" date="2022-05" db="EMBL/GenBank/DDBJ databases">
        <authorList>
            <person name="Okamura Y."/>
        </authorList>
    </citation>
    <scope>NUCLEOTIDE SEQUENCE</scope>
</reference>
<feature type="compositionally biased region" description="Low complexity" evidence="1">
    <location>
        <begin position="1233"/>
        <end position="1311"/>
    </location>
</feature>
<feature type="region of interest" description="Disordered" evidence="1">
    <location>
        <begin position="1163"/>
        <end position="1476"/>
    </location>
</feature>
<proteinExistence type="predicted"/>
<dbReference type="EMBL" id="CALOZG010000085">
    <property type="protein sequence ID" value="CAH4037223.1"/>
    <property type="molecule type" value="Genomic_DNA"/>
</dbReference>
<feature type="compositionally biased region" description="Low complexity" evidence="1">
    <location>
        <begin position="1357"/>
        <end position="1371"/>
    </location>
</feature>
<feature type="compositionally biased region" description="Basic and acidic residues" evidence="1">
    <location>
        <begin position="968"/>
        <end position="984"/>
    </location>
</feature>
<feature type="compositionally biased region" description="Low complexity" evidence="1">
    <location>
        <begin position="714"/>
        <end position="723"/>
    </location>
</feature>
<feature type="compositionally biased region" description="Polar residues" evidence="1">
    <location>
        <begin position="182"/>
        <end position="202"/>
    </location>
</feature>
<feature type="region of interest" description="Disordered" evidence="1">
    <location>
        <begin position="1033"/>
        <end position="1080"/>
    </location>
</feature>
<feature type="compositionally biased region" description="Pro residues" evidence="1">
    <location>
        <begin position="1219"/>
        <end position="1232"/>
    </location>
</feature>
<feature type="compositionally biased region" description="Basic and acidic residues" evidence="1">
    <location>
        <begin position="613"/>
        <end position="631"/>
    </location>
</feature>
<feature type="compositionally biased region" description="Low complexity" evidence="1">
    <location>
        <begin position="1163"/>
        <end position="1218"/>
    </location>
</feature>
<keyword evidence="3" id="KW-1185">Reference proteome</keyword>
<sequence length="1476" mass="158940">MTCKILRVELAINHKYDLKAVTKRLILQAKREGSEDNISIIVVFLKDPRDIAAQNCPPMELGLDNAVVSPPLRPFDVDDKVNTVAEAAGGEDNGVSDSDSEDLGPETAVDVDADDGDVEMRNPAPPTPPAHAVEASQTDGNLVDNVAESGEDSEDEWNYFKGEGEPEQNPSEEADEAPRSETPCQDNSAWESSSVDMNSSPLNPDAPVFVPGGVAGSDVLLAESPRKPLPMEDIIVPDCKQFETEAGGRPAELQDLDNCDQLNGHHNISIEGVTAHLNGNTKCDMESFEFNGLESEKIKESSLIQEFERIQKDTTDFCNIQVFQTQSETNPFSIDGNNDLFERLKNKERDPMSMSFYQEKDDDTCERFSKLESQVDLNSVQPLPDSDDEDIEQNGGCQHGVEDKENIHPEQHNNLFSLINNDMEPNNDILRFDDRNDITENNLDENVECHVECNNMQNYSNIDFECSNQENVIPTDTPESHKLLFEQIPEIPDGKSSELGFSNDDLLDPSESEKDNITPQDLSQDDEMEMNQEDTEMQNDIPFEANEHMQTFIEHSADIIEKESEFVSELESDKLTPEPTDTTDFNRLNSEGIENNIIVDVHQSEKDADEFETENKPCDSNDLVGNKEDTPKISLDSGVIPISDTLSTKTPEPVDFISQSPLPESDQNDTNLTQKEDSLPRQSPFLDDVLCNSPEPSEAVSDGLMFGYSSVIAQSPLPSQSPLVPEETHSPIPPQDIPLVPAEVPLPRESPAPSESSLMDEPEHQSPLPVDNSTVQPLDEPVQEDKPQETSALESEFSLQELGPTKSPEPLMETVSKESLPTESPLPVEESVLEDTLTMNENITPRHSPFPVDDFVARESPLLAQKESLEDMLTTESPVPVQESVVAESPLPDQESMASDSPIPVPEAVVRESPAPSQELDARESPVPSQELKVKESPAPSQELEARESPAPSQELDARESPAPSQELEARESHVPLQELEARESPVPLQELEARESPVPLQELEARESPIPVQESVGIESPVLVQESIARESSVPLQEESVARESPILLQEPEARESPIPEERLPVKSSLPDISDSIPQDVPVASLEDSVLPNDVVQNDLLVESCVAVAGEIPNHEEQIRPATTPPPTPAILTDQTQSDAPIEAPVDPFAATALAGAVAAAAAAATASVTSSKTAVKKPSLTPTARPKTAPKTPAKSPAAATKRPVSSTTPRATAPKAPTPAPAKPSPKPSSPTKANKPLAPAAAKAAPRPATARMATKAPAPKPPTAAKTTSAAPKPPSAAAKPLSATPRVPASKPAPRPATAKPAAPATKPPPITRPPPISAKTITKPTTATKTTVAAPKPKAPEKKPLTNGDVKPAAKPVPKAAPASRPAPRPAPRVPAAAPAKPAAAKPTRTLLDKQSKDLANKRITAKTAPPRTAPAKSTVASKTAVKSVTKKELAKPEIIPNGINGSEEVCKPPSSPPMDNALLPDVIA</sequence>
<accession>A0A9P0XJE2</accession>
<evidence type="ECO:0000313" key="2">
    <source>
        <dbReference type="EMBL" id="CAH4037223.1"/>
    </source>
</evidence>
<feature type="compositionally biased region" description="Basic and acidic residues" evidence="1">
    <location>
        <begin position="1398"/>
        <end position="1408"/>
    </location>
</feature>
<feature type="compositionally biased region" description="Low complexity" evidence="1">
    <location>
        <begin position="1381"/>
        <end position="1394"/>
    </location>
</feature>
<comment type="caution">
    <text evidence="2">The sequence shown here is derived from an EMBL/GenBank/DDBJ whole genome shotgun (WGS) entry which is preliminary data.</text>
</comment>
<feature type="region of interest" description="Disordered" evidence="1">
    <location>
        <begin position="606"/>
        <end position="702"/>
    </location>
</feature>
<feature type="compositionally biased region" description="Acidic residues" evidence="1">
    <location>
        <begin position="98"/>
        <end position="117"/>
    </location>
</feature>
<feature type="region of interest" description="Disordered" evidence="1">
    <location>
        <begin position="1113"/>
        <end position="1145"/>
    </location>
</feature>